<dbReference type="SUPFAM" id="SSF52047">
    <property type="entry name" value="RNI-like"/>
    <property type="match status" value="1"/>
</dbReference>
<accession>A0A6A4IPS4</accession>
<dbReference type="Proteomes" id="UP000799118">
    <property type="component" value="Unassembled WGS sequence"/>
</dbReference>
<keyword evidence="2" id="KW-1185">Reference proteome</keyword>
<dbReference type="EMBL" id="ML769385">
    <property type="protein sequence ID" value="KAE9410224.1"/>
    <property type="molecule type" value="Genomic_DNA"/>
</dbReference>
<organism evidence="1 2">
    <name type="scientific">Gymnopus androsaceus JB14</name>
    <dbReference type="NCBI Taxonomy" id="1447944"/>
    <lineage>
        <taxon>Eukaryota</taxon>
        <taxon>Fungi</taxon>
        <taxon>Dikarya</taxon>
        <taxon>Basidiomycota</taxon>
        <taxon>Agaricomycotina</taxon>
        <taxon>Agaricomycetes</taxon>
        <taxon>Agaricomycetidae</taxon>
        <taxon>Agaricales</taxon>
        <taxon>Marasmiineae</taxon>
        <taxon>Omphalotaceae</taxon>
        <taxon>Gymnopus</taxon>
    </lineage>
</organism>
<dbReference type="AlphaFoldDB" id="A0A6A4IPS4"/>
<protein>
    <recommendedName>
        <fullName evidence="3">F-box domain-containing protein</fullName>
    </recommendedName>
</protein>
<proteinExistence type="predicted"/>
<dbReference type="OrthoDB" id="3365698at2759"/>
<evidence type="ECO:0000313" key="1">
    <source>
        <dbReference type="EMBL" id="KAE9410224.1"/>
    </source>
</evidence>
<gene>
    <name evidence="1" type="ORF">BT96DRAFT_983784</name>
</gene>
<reference evidence="1" key="1">
    <citation type="journal article" date="2019" name="Environ. Microbiol.">
        <title>Fungal ecological strategies reflected in gene transcription - a case study of two litter decomposers.</title>
        <authorList>
            <person name="Barbi F."/>
            <person name="Kohler A."/>
            <person name="Barry K."/>
            <person name="Baskaran P."/>
            <person name="Daum C."/>
            <person name="Fauchery L."/>
            <person name="Ihrmark K."/>
            <person name="Kuo A."/>
            <person name="LaButti K."/>
            <person name="Lipzen A."/>
            <person name="Morin E."/>
            <person name="Grigoriev I.V."/>
            <person name="Henrissat B."/>
            <person name="Lindahl B."/>
            <person name="Martin F."/>
        </authorList>
    </citation>
    <scope>NUCLEOTIDE SEQUENCE</scope>
    <source>
        <strain evidence="1">JB14</strain>
    </source>
</reference>
<evidence type="ECO:0000313" key="2">
    <source>
        <dbReference type="Proteomes" id="UP000799118"/>
    </source>
</evidence>
<sequence>MSELIAQTGRFEHFHAFITHALSFCNEVTTLSGLDSDKTHCFNIIRAGIFPSASELLALNNLADDIQSALDRCQDAIDKSLHHGLSTVLEMRKHLLRVYRDMIFSVRAPIRKLPLEILINIFELACSSHVGLNSLSRNRRGVVPVATLVLSHICSRWRNLVVSVPALWSCFEFDYTQLGHLDSESLIHLFLERSRSHILDFALHNCARWRSVVIDGPALSLNSSENQHSMRGFSTNPRCSSRRTQSALLDTVLPLLFASQRTFPELRDLQVSSIESSPLSTMRFLGFSPSFSITCPKLRSLVLHNLDTIDFRFTQPCPAVEYVALRGISATCASQILMSSLNVRDIILNVTRVGRACEWKPHTFHCARMLEIQTLDKGMWPMLDSFTMPALTHLRFISPMHMELPSALATSLVSLLTRSRAFLTHLTLHSICFRTSREILQLLHLLPTLTYLDYKPDIKQGEWCLKPLLRCLTPPLLRTEFDCANEAFAEVVQDGGDEQCSLELLLPNLQELVLTFWLETHPLLVNFLRLRKSSGGLQKLQVHLWIRRHYRQWNQEHSFATSLSASAKFQGFKGDDGLDVFVHNV</sequence>
<name>A0A6A4IPS4_9AGAR</name>
<evidence type="ECO:0008006" key="3">
    <source>
        <dbReference type="Google" id="ProtNLM"/>
    </source>
</evidence>